<proteinExistence type="predicted"/>
<organism evidence="2 3">
    <name type="scientific">Ostreobium quekettii</name>
    <dbReference type="NCBI Taxonomy" id="121088"/>
    <lineage>
        <taxon>Eukaryota</taxon>
        <taxon>Viridiplantae</taxon>
        <taxon>Chlorophyta</taxon>
        <taxon>core chlorophytes</taxon>
        <taxon>Ulvophyceae</taxon>
        <taxon>TCBD clade</taxon>
        <taxon>Bryopsidales</taxon>
        <taxon>Ostreobineae</taxon>
        <taxon>Ostreobiaceae</taxon>
        <taxon>Ostreobium</taxon>
    </lineage>
</organism>
<dbReference type="EMBL" id="CAJHUC010002155">
    <property type="protein sequence ID" value="CAD7703318.1"/>
    <property type="molecule type" value="Genomic_DNA"/>
</dbReference>
<keyword evidence="3" id="KW-1185">Reference proteome</keyword>
<dbReference type="AlphaFoldDB" id="A0A8S1J825"/>
<gene>
    <name evidence="2" type="ORF">OSTQU699_LOCUS8675</name>
</gene>
<keyword evidence="1" id="KW-0812">Transmembrane</keyword>
<keyword evidence="1" id="KW-0472">Membrane</keyword>
<protein>
    <submittedName>
        <fullName evidence="2">Uncharacterized protein</fullName>
    </submittedName>
</protein>
<comment type="caution">
    <text evidence="2">The sequence shown here is derived from an EMBL/GenBank/DDBJ whole genome shotgun (WGS) entry which is preliminary data.</text>
</comment>
<evidence type="ECO:0000313" key="3">
    <source>
        <dbReference type="Proteomes" id="UP000708148"/>
    </source>
</evidence>
<feature type="transmembrane region" description="Helical" evidence="1">
    <location>
        <begin position="20"/>
        <end position="46"/>
    </location>
</feature>
<sequence>MEMLLRTVKLPTLCVSLLPIPMLVWIQLCFLFFTLDLELFACVVAIQMPARCAELRCRLEQCLQTHGGKPPLLRVITAMSSGSVNINNTDDSMSNLCLLVDSSGS</sequence>
<evidence type="ECO:0000313" key="2">
    <source>
        <dbReference type="EMBL" id="CAD7703318.1"/>
    </source>
</evidence>
<name>A0A8S1J825_9CHLO</name>
<reference evidence="2" key="1">
    <citation type="submission" date="2020-12" db="EMBL/GenBank/DDBJ databases">
        <authorList>
            <person name="Iha C."/>
        </authorList>
    </citation>
    <scope>NUCLEOTIDE SEQUENCE</scope>
</reference>
<evidence type="ECO:0000256" key="1">
    <source>
        <dbReference type="SAM" id="Phobius"/>
    </source>
</evidence>
<accession>A0A8S1J825</accession>
<keyword evidence="1" id="KW-1133">Transmembrane helix</keyword>
<dbReference type="Proteomes" id="UP000708148">
    <property type="component" value="Unassembled WGS sequence"/>
</dbReference>